<dbReference type="Proteomes" id="UP001163046">
    <property type="component" value="Unassembled WGS sequence"/>
</dbReference>
<proteinExistence type="predicted"/>
<name>A0A9X0D8I9_9CNID</name>
<reference evidence="1" key="1">
    <citation type="submission" date="2023-01" db="EMBL/GenBank/DDBJ databases">
        <title>Genome assembly of the deep-sea coral Lophelia pertusa.</title>
        <authorList>
            <person name="Herrera S."/>
            <person name="Cordes E."/>
        </authorList>
    </citation>
    <scope>NUCLEOTIDE SEQUENCE</scope>
    <source>
        <strain evidence="1">USNM1676648</strain>
        <tissue evidence="1">Polyp</tissue>
    </source>
</reference>
<sequence>MIVHCILHGGPGLPGLSPATKHYLSTSKEAGDDQLQQSPPIVLADIADIDLQNLISELDSLPKDENPTLDARCAIEPYLYEAGLDPDNLYGNRKLLLEGLMVFLVLDKRCLELNDLAKGK</sequence>
<dbReference type="EMBL" id="MU825407">
    <property type="protein sequence ID" value="KAJ7391272.1"/>
    <property type="molecule type" value="Genomic_DNA"/>
</dbReference>
<organism evidence="1 2">
    <name type="scientific">Desmophyllum pertusum</name>
    <dbReference type="NCBI Taxonomy" id="174260"/>
    <lineage>
        <taxon>Eukaryota</taxon>
        <taxon>Metazoa</taxon>
        <taxon>Cnidaria</taxon>
        <taxon>Anthozoa</taxon>
        <taxon>Hexacorallia</taxon>
        <taxon>Scleractinia</taxon>
        <taxon>Caryophylliina</taxon>
        <taxon>Caryophylliidae</taxon>
        <taxon>Desmophyllum</taxon>
    </lineage>
</organism>
<dbReference type="OrthoDB" id="5989768at2759"/>
<keyword evidence="2" id="KW-1185">Reference proteome</keyword>
<evidence type="ECO:0000313" key="1">
    <source>
        <dbReference type="EMBL" id="KAJ7391272.1"/>
    </source>
</evidence>
<evidence type="ECO:0000313" key="2">
    <source>
        <dbReference type="Proteomes" id="UP001163046"/>
    </source>
</evidence>
<protein>
    <submittedName>
        <fullName evidence="1">Uncharacterized protein</fullName>
    </submittedName>
</protein>
<gene>
    <name evidence="1" type="ORF">OS493_019404</name>
</gene>
<accession>A0A9X0D8I9</accession>
<comment type="caution">
    <text evidence="1">The sequence shown here is derived from an EMBL/GenBank/DDBJ whole genome shotgun (WGS) entry which is preliminary data.</text>
</comment>
<dbReference type="AlphaFoldDB" id="A0A9X0D8I9"/>